<keyword evidence="3" id="KW-0813">Transport</keyword>
<keyword evidence="4" id="KW-1005">Bacterial flagellum biogenesis</keyword>
<evidence type="ECO:0000313" key="8">
    <source>
        <dbReference type="EMBL" id="MCC3298278.1"/>
    </source>
</evidence>
<comment type="caution">
    <text evidence="8">The sequence shown here is derived from an EMBL/GenBank/DDBJ whole genome shotgun (WGS) entry which is preliminary data.</text>
</comment>
<dbReference type="GO" id="GO:0005829">
    <property type="term" value="C:cytosol"/>
    <property type="evidence" value="ECO:0007669"/>
    <property type="project" value="TreeGrafter"/>
</dbReference>
<dbReference type="Proteomes" id="UP001139158">
    <property type="component" value="Unassembled WGS sequence"/>
</dbReference>
<reference evidence="8" key="1">
    <citation type="submission" date="2021-10" db="EMBL/GenBank/DDBJ databases">
        <title>Novel species in genus Arthrobacter.</title>
        <authorList>
            <person name="Liu Y."/>
        </authorList>
    </citation>
    <scope>NUCLEOTIDE SEQUENCE</scope>
    <source>
        <strain evidence="8">Zg-Y453</strain>
    </source>
</reference>
<keyword evidence="9" id="KW-1185">Reference proteome</keyword>
<feature type="domain" description="Flagellar assembly protein FliH/Type III secretion system HrpE" evidence="7">
    <location>
        <begin position="77"/>
        <end position="193"/>
    </location>
</feature>
<dbReference type="GO" id="GO:0044781">
    <property type="term" value="P:bacterial-type flagellum organization"/>
    <property type="evidence" value="ECO:0007669"/>
    <property type="project" value="UniProtKB-KW"/>
</dbReference>
<accession>A0A9X1MDW9</accession>
<name>A0A9X1MDW9_9MICC</name>
<dbReference type="PANTHER" id="PTHR34982">
    <property type="entry name" value="YOP PROTEINS TRANSLOCATION PROTEIN L"/>
    <property type="match status" value="1"/>
</dbReference>
<evidence type="ECO:0000256" key="5">
    <source>
        <dbReference type="ARBA" id="ARBA00022927"/>
    </source>
</evidence>
<dbReference type="AlphaFoldDB" id="A0A9X1MDW9"/>
<evidence type="ECO:0000256" key="6">
    <source>
        <dbReference type="ARBA" id="ARBA00023225"/>
    </source>
</evidence>
<evidence type="ECO:0000256" key="2">
    <source>
        <dbReference type="ARBA" id="ARBA00006602"/>
    </source>
</evidence>
<organism evidence="8 9">
    <name type="scientific">Arthrobacter caoxuetaonis</name>
    <dbReference type="NCBI Taxonomy" id="2886935"/>
    <lineage>
        <taxon>Bacteria</taxon>
        <taxon>Bacillati</taxon>
        <taxon>Actinomycetota</taxon>
        <taxon>Actinomycetes</taxon>
        <taxon>Micrococcales</taxon>
        <taxon>Micrococcaceae</taxon>
        <taxon>Arthrobacter</taxon>
    </lineage>
</organism>
<evidence type="ECO:0000256" key="1">
    <source>
        <dbReference type="ARBA" id="ARBA00003041"/>
    </source>
</evidence>
<sequence length="205" mass="21357">MSTESAERTFARMAYPTLGGHDVERAAERGRAAGHAAGYAAGLHAAAAETARVRQELKARFDAERAALRARADHALALLNAAEQSVAQLTVPVVAQVQDSLAAAALELAEALLGRELANGESSARAALDRALNGVDVRLVQTVRMHPDDLQLLDNDTLNNAGVVFTPDPGLKRGDAVTEFPDGFLDAALSSALSRARAALLGDGA</sequence>
<proteinExistence type="inferred from homology"/>
<comment type="function">
    <text evidence="1">Needed for flagellar regrowth and assembly.</text>
</comment>
<protein>
    <recommendedName>
        <fullName evidence="7">Flagellar assembly protein FliH/Type III secretion system HrpE domain-containing protein</fullName>
    </recommendedName>
</protein>
<evidence type="ECO:0000256" key="4">
    <source>
        <dbReference type="ARBA" id="ARBA00022795"/>
    </source>
</evidence>
<keyword evidence="5" id="KW-0653">Protein transport</keyword>
<comment type="similarity">
    <text evidence="2">Belongs to the FliH family.</text>
</comment>
<dbReference type="RefSeq" id="WP_227896152.1">
    <property type="nucleotide sequence ID" value="NZ_CP099466.1"/>
</dbReference>
<dbReference type="InterPro" id="IPR051472">
    <property type="entry name" value="T3SS_Stator/FliH"/>
</dbReference>
<evidence type="ECO:0000313" key="9">
    <source>
        <dbReference type="Proteomes" id="UP001139158"/>
    </source>
</evidence>
<dbReference type="GO" id="GO:0015031">
    <property type="term" value="P:protein transport"/>
    <property type="evidence" value="ECO:0007669"/>
    <property type="project" value="UniProtKB-KW"/>
</dbReference>
<keyword evidence="6" id="KW-1006">Bacterial flagellum protein export</keyword>
<dbReference type="PANTHER" id="PTHR34982:SF1">
    <property type="entry name" value="FLAGELLAR ASSEMBLY PROTEIN FLIH"/>
    <property type="match status" value="1"/>
</dbReference>
<dbReference type="InterPro" id="IPR018035">
    <property type="entry name" value="Flagellar_FliH/T3SS_HrpE"/>
</dbReference>
<dbReference type="Pfam" id="PF02108">
    <property type="entry name" value="FliH"/>
    <property type="match status" value="1"/>
</dbReference>
<dbReference type="EMBL" id="JAJFZV010000011">
    <property type="protein sequence ID" value="MCC3298278.1"/>
    <property type="molecule type" value="Genomic_DNA"/>
</dbReference>
<gene>
    <name evidence="8" type="ORF">LJ757_10720</name>
</gene>
<evidence type="ECO:0000256" key="3">
    <source>
        <dbReference type="ARBA" id="ARBA00022448"/>
    </source>
</evidence>
<evidence type="ECO:0000259" key="7">
    <source>
        <dbReference type="Pfam" id="PF02108"/>
    </source>
</evidence>